<dbReference type="Proteomes" id="UP000198925">
    <property type="component" value="Unassembled WGS sequence"/>
</dbReference>
<proteinExistence type="predicted"/>
<keyword evidence="2" id="KW-1185">Reference proteome</keyword>
<gene>
    <name evidence="1" type="ORF">SAMN04487779_101562</name>
</gene>
<dbReference type="AlphaFoldDB" id="A0A1G6YZY0"/>
<organism evidence="1 2">
    <name type="scientific">Belnapia rosea</name>
    <dbReference type="NCBI Taxonomy" id="938405"/>
    <lineage>
        <taxon>Bacteria</taxon>
        <taxon>Pseudomonadati</taxon>
        <taxon>Pseudomonadota</taxon>
        <taxon>Alphaproteobacteria</taxon>
        <taxon>Acetobacterales</taxon>
        <taxon>Roseomonadaceae</taxon>
        <taxon>Belnapia</taxon>
    </lineage>
</organism>
<name>A0A1G6YZY0_9PROT</name>
<accession>A0A1G6YZY0</accession>
<evidence type="ECO:0000313" key="1">
    <source>
        <dbReference type="EMBL" id="SDD95623.1"/>
    </source>
</evidence>
<evidence type="ECO:0000313" key="2">
    <source>
        <dbReference type="Proteomes" id="UP000198925"/>
    </source>
</evidence>
<sequence>MVAAVAISRTDLDAAGLRRAAGGERDAAASRRMLALALVLEGQSRTEAARAAWA</sequence>
<protein>
    <submittedName>
        <fullName evidence="1">Uncharacterized protein</fullName>
    </submittedName>
</protein>
<dbReference type="EMBL" id="FMZX01000015">
    <property type="protein sequence ID" value="SDD95623.1"/>
    <property type="molecule type" value="Genomic_DNA"/>
</dbReference>
<reference evidence="1 2" key="1">
    <citation type="submission" date="2016-10" db="EMBL/GenBank/DDBJ databases">
        <authorList>
            <person name="de Groot N.N."/>
        </authorList>
    </citation>
    <scope>NUCLEOTIDE SEQUENCE [LARGE SCALE GENOMIC DNA]</scope>
    <source>
        <strain evidence="1 2">CPCC 100156</strain>
    </source>
</reference>